<keyword evidence="3" id="KW-1185">Reference proteome</keyword>
<dbReference type="GO" id="GO:0005524">
    <property type="term" value="F:ATP binding"/>
    <property type="evidence" value="ECO:0007669"/>
    <property type="project" value="InterPro"/>
</dbReference>
<dbReference type="PANTHER" id="PTHR14074:SF16">
    <property type="entry name" value="ANTIVIRAL INNATE IMMUNE RESPONSE RECEPTOR RIG-I"/>
    <property type="match status" value="1"/>
</dbReference>
<protein>
    <submittedName>
        <fullName evidence="2">Endoribonuclease Dicer</fullName>
    </submittedName>
</protein>
<reference evidence="2 3" key="1">
    <citation type="journal article" date="2019" name="Commun. Biol.">
        <title>The bagworm genome reveals a unique fibroin gene that provides high tensile strength.</title>
        <authorList>
            <person name="Kono N."/>
            <person name="Nakamura H."/>
            <person name="Ohtoshi R."/>
            <person name="Tomita M."/>
            <person name="Numata K."/>
            <person name="Arakawa K."/>
        </authorList>
    </citation>
    <scope>NUCLEOTIDE SEQUENCE [LARGE SCALE GENOMIC DNA]</scope>
</reference>
<gene>
    <name evidence="2" type="primary">DICER1</name>
    <name evidence="2" type="ORF">EVAR_42012_1</name>
</gene>
<dbReference type="GO" id="GO:0003677">
    <property type="term" value="F:DNA binding"/>
    <property type="evidence" value="ECO:0007669"/>
    <property type="project" value="InterPro"/>
</dbReference>
<dbReference type="InterPro" id="IPR027417">
    <property type="entry name" value="P-loop_NTPase"/>
</dbReference>
<evidence type="ECO:0000313" key="3">
    <source>
        <dbReference type="Proteomes" id="UP000299102"/>
    </source>
</evidence>
<proteinExistence type="predicted"/>
<dbReference type="PROSITE" id="PS51192">
    <property type="entry name" value="HELICASE_ATP_BIND_1"/>
    <property type="match status" value="1"/>
</dbReference>
<dbReference type="AlphaFoldDB" id="A0A4C1WP65"/>
<name>A0A4C1WP65_EUMVA</name>
<dbReference type="STRING" id="151549.A0A4C1WP65"/>
<feature type="domain" description="Helicase ATP-binding" evidence="1">
    <location>
        <begin position="20"/>
        <end position="107"/>
    </location>
</feature>
<dbReference type="Gene3D" id="3.40.50.300">
    <property type="entry name" value="P-loop containing nucleotide triphosphate hydrolases"/>
    <property type="match status" value="1"/>
</dbReference>
<dbReference type="EMBL" id="BGZK01000595">
    <property type="protein sequence ID" value="GBP52109.1"/>
    <property type="molecule type" value="Genomic_DNA"/>
</dbReference>
<sequence length="149" mass="17030">MDEQNSPEDELQLRPYQVHLEEIAIKQNTIVHLPTGSGKTHIALSLIKRFKKDLIKPWGQGGKRTFFLVNTVPLVEQQSKVIAQKCPVNSVGTYSSEDKVDYWDKTKWDMELEKNESFIGDAVHRLDNGFERLFLRLYVVRGAADKSAA</sequence>
<evidence type="ECO:0000259" key="1">
    <source>
        <dbReference type="PROSITE" id="PS51192"/>
    </source>
</evidence>
<dbReference type="Proteomes" id="UP000299102">
    <property type="component" value="Unassembled WGS sequence"/>
</dbReference>
<dbReference type="GO" id="GO:0005737">
    <property type="term" value="C:cytoplasm"/>
    <property type="evidence" value="ECO:0007669"/>
    <property type="project" value="TreeGrafter"/>
</dbReference>
<dbReference type="InterPro" id="IPR006935">
    <property type="entry name" value="Helicase/UvrB_N"/>
</dbReference>
<dbReference type="SUPFAM" id="SSF52540">
    <property type="entry name" value="P-loop containing nucleoside triphosphate hydrolases"/>
    <property type="match status" value="1"/>
</dbReference>
<organism evidence="2 3">
    <name type="scientific">Eumeta variegata</name>
    <name type="common">Bagworm moth</name>
    <name type="synonym">Eumeta japonica</name>
    <dbReference type="NCBI Taxonomy" id="151549"/>
    <lineage>
        <taxon>Eukaryota</taxon>
        <taxon>Metazoa</taxon>
        <taxon>Ecdysozoa</taxon>
        <taxon>Arthropoda</taxon>
        <taxon>Hexapoda</taxon>
        <taxon>Insecta</taxon>
        <taxon>Pterygota</taxon>
        <taxon>Neoptera</taxon>
        <taxon>Endopterygota</taxon>
        <taxon>Lepidoptera</taxon>
        <taxon>Glossata</taxon>
        <taxon>Ditrysia</taxon>
        <taxon>Tineoidea</taxon>
        <taxon>Psychidae</taxon>
        <taxon>Oiketicinae</taxon>
        <taxon>Eumeta</taxon>
    </lineage>
</organism>
<dbReference type="Pfam" id="PF04851">
    <property type="entry name" value="ResIII"/>
    <property type="match status" value="1"/>
</dbReference>
<dbReference type="InterPro" id="IPR014001">
    <property type="entry name" value="Helicase_ATP-bd"/>
</dbReference>
<dbReference type="InterPro" id="IPR051363">
    <property type="entry name" value="RLR_Helicase"/>
</dbReference>
<comment type="caution">
    <text evidence="2">The sequence shown here is derived from an EMBL/GenBank/DDBJ whole genome shotgun (WGS) entry which is preliminary data.</text>
</comment>
<dbReference type="OrthoDB" id="416741at2759"/>
<accession>A0A4C1WP65</accession>
<dbReference type="GO" id="GO:0016787">
    <property type="term" value="F:hydrolase activity"/>
    <property type="evidence" value="ECO:0007669"/>
    <property type="project" value="InterPro"/>
</dbReference>
<evidence type="ECO:0000313" key="2">
    <source>
        <dbReference type="EMBL" id="GBP52109.1"/>
    </source>
</evidence>
<dbReference type="PANTHER" id="PTHR14074">
    <property type="entry name" value="HELICASE WITH DEATH DOMAIN-RELATED"/>
    <property type="match status" value="1"/>
</dbReference>